<keyword evidence="7" id="KW-1185">Reference proteome</keyword>
<accession>A0AAU9PR69</accession>
<organism evidence="6 7">
    <name type="scientific">Lactuca virosa</name>
    <dbReference type="NCBI Taxonomy" id="75947"/>
    <lineage>
        <taxon>Eukaryota</taxon>
        <taxon>Viridiplantae</taxon>
        <taxon>Streptophyta</taxon>
        <taxon>Embryophyta</taxon>
        <taxon>Tracheophyta</taxon>
        <taxon>Spermatophyta</taxon>
        <taxon>Magnoliopsida</taxon>
        <taxon>eudicotyledons</taxon>
        <taxon>Gunneridae</taxon>
        <taxon>Pentapetalae</taxon>
        <taxon>asterids</taxon>
        <taxon>campanulids</taxon>
        <taxon>Asterales</taxon>
        <taxon>Asteraceae</taxon>
        <taxon>Cichorioideae</taxon>
        <taxon>Cichorieae</taxon>
        <taxon>Lactucinae</taxon>
        <taxon>Lactuca</taxon>
    </lineage>
</organism>
<keyword evidence="3" id="KW-0378">Hydrolase</keyword>
<name>A0AAU9PR69_9ASTR</name>
<protein>
    <recommendedName>
        <fullName evidence="5">Ubiquitin-like protease family profile domain-containing protein</fullName>
    </recommendedName>
</protein>
<keyword evidence="2" id="KW-0645">Protease</keyword>
<gene>
    <name evidence="6" type="ORF">LVIROSA_LOCUS38203</name>
</gene>
<feature type="domain" description="Ubiquitin-like protease family profile" evidence="5">
    <location>
        <begin position="98"/>
        <end position="131"/>
    </location>
</feature>
<comment type="similarity">
    <text evidence="1">Belongs to the peptidase C48 family.</text>
</comment>
<sequence>MQSTPKVKKINQQNKEKKAVESPEKANEDIVNEESNDVSNQFLLDSVHAASTLSFWKEWSMISSNLNTKHRLHILPLDVEFWSRLLAVTDSGWLLSSVLFPINVVGTHWFMAVLHLDTWKVDIYDSTRSMNFFSKYLTSGEFKSFGDSIISELDAIEFWKDTKTKQLWSLLIL</sequence>
<dbReference type="EMBL" id="CAKMRJ010005745">
    <property type="protein sequence ID" value="CAH1452917.1"/>
    <property type="molecule type" value="Genomic_DNA"/>
</dbReference>
<evidence type="ECO:0000256" key="2">
    <source>
        <dbReference type="ARBA" id="ARBA00022670"/>
    </source>
</evidence>
<evidence type="ECO:0000313" key="6">
    <source>
        <dbReference type="EMBL" id="CAH1452917.1"/>
    </source>
</evidence>
<dbReference type="InterPro" id="IPR038765">
    <property type="entry name" value="Papain-like_cys_pep_sf"/>
</dbReference>
<feature type="region of interest" description="Disordered" evidence="4">
    <location>
        <begin position="1"/>
        <end position="30"/>
    </location>
</feature>
<dbReference type="Gene3D" id="3.40.395.10">
    <property type="entry name" value="Adenoviral Proteinase, Chain A"/>
    <property type="match status" value="1"/>
</dbReference>
<dbReference type="Proteomes" id="UP001157418">
    <property type="component" value="Unassembled WGS sequence"/>
</dbReference>
<proteinExistence type="inferred from homology"/>
<evidence type="ECO:0000259" key="5">
    <source>
        <dbReference type="Pfam" id="PF02902"/>
    </source>
</evidence>
<dbReference type="Pfam" id="PF02902">
    <property type="entry name" value="Peptidase_C48"/>
    <property type="match status" value="1"/>
</dbReference>
<comment type="caution">
    <text evidence="6">The sequence shown here is derived from an EMBL/GenBank/DDBJ whole genome shotgun (WGS) entry which is preliminary data.</text>
</comment>
<dbReference type="GO" id="GO:0006508">
    <property type="term" value="P:proteolysis"/>
    <property type="evidence" value="ECO:0007669"/>
    <property type="project" value="UniProtKB-KW"/>
</dbReference>
<reference evidence="6 7" key="1">
    <citation type="submission" date="2022-01" db="EMBL/GenBank/DDBJ databases">
        <authorList>
            <person name="Xiong W."/>
            <person name="Schranz E."/>
        </authorList>
    </citation>
    <scope>NUCLEOTIDE SEQUENCE [LARGE SCALE GENOMIC DNA]</scope>
</reference>
<feature type="compositionally biased region" description="Polar residues" evidence="4">
    <location>
        <begin position="1"/>
        <end position="13"/>
    </location>
</feature>
<evidence type="ECO:0000256" key="3">
    <source>
        <dbReference type="ARBA" id="ARBA00022801"/>
    </source>
</evidence>
<dbReference type="GO" id="GO:0008234">
    <property type="term" value="F:cysteine-type peptidase activity"/>
    <property type="evidence" value="ECO:0007669"/>
    <property type="project" value="InterPro"/>
</dbReference>
<evidence type="ECO:0000256" key="1">
    <source>
        <dbReference type="ARBA" id="ARBA00005234"/>
    </source>
</evidence>
<evidence type="ECO:0000256" key="4">
    <source>
        <dbReference type="SAM" id="MobiDB-lite"/>
    </source>
</evidence>
<feature type="compositionally biased region" description="Basic and acidic residues" evidence="4">
    <location>
        <begin position="14"/>
        <end position="28"/>
    </location>
</feature>
<evidence type="ECO:0000313" key="7">
    <source>
        <dbReference type="Proteomes" id="UP001157418"/>
    </source>
</evidence>
<dbReference type="InterPro" id="IPR003653">
    <property type="entry name" value="Peptidase_C48_C"/>
</dbReference>
<dbReference type="SUPFAM" id="SSF54001">
    <property type="entry name" value="Cysteine proteinases"/>
    <property type="match status" value="1"/>
</dbReference>
<dbReference type="AlphaFoldDB" id="A0AAU9PR69"/>